<dbReference type="SUPFAM" id="SSF81321">
    <property type="entry name" value="Family A G protein-coupled receptor-like"/>
    <property type="match status" value="1"/>
</dbReference>
<protein>
    <submittedName>
        <fullName evidence="2">Uncharacterized protein</fullName>
    </submittedName>
</protein>
<evidence type="ECO:0000313" key="3">
    <source>
        <dbReference type="Proteomes" id="UP000288716"/>
    </source>
</evidence>
<dbReference type="EMBL" id="NCKV01012699">
    <property type="protein sequence ID" value="RWS21342.1"/>
    <property type="molecule type" value="Genomic_DNA"/>
</dbReference>
<name>A0A443S1D4_9ACAR</name>
<keyword evidence="1" id="KW-1133">Transmembrane helix</keyword>
<dbReference type="OrthoDB" id="10044919at2759"/>
<keyword evidence="3" id="KW-1185">Reference proteome</keyword>
<gene>
    <name evidence="2" type="ORF">B4U80_14157</name>
</gene>
<organism evidence="2 3">
    <name type="scientific">Leptotrombidium deliense</name>
    <dbReference type="NCBI Taxonomy" id="299467"/>
    <lineage>
        <taxon>Eukaryota</taxon>
        <taxon>Metazoa</taxon>
        <taxon>Ecdysozoa</taxon>
        <taxon>Arthropoda</taxon>
        <taxon>Chelicerata</taxon>
        <taxon>Arachnida</taxon>
        <taxon>Acari</taxon>
        <taxon>Acariformes</taxon>
        <taxon>Trombidiformes</taxon>
        <taxon>Prostigmata</taxon>
        <taxon>Anystina</taxon>
        <taxon>Parasitengona</taxon>
        <taxon>Trombiculoidea</taxon>
        <taxon>Trombiculidae</taxon>
        <taxon>Leptotrombidium</taxon>
    </lineage>
</organism>
<comment type="caution">
    <text evidence="2">The sequence shown here is derived from an EMBL/GenBank/DDBJ whole genome shotgun (WGS) entry which is preliminary data.</text>
</comment>
<feature type="transmembrane region" description="Helical" evidence="1">
    <location>
        <begin position="12"/>
        <end position="31"/>
    </location>
</feature>
<dbReference type="VEuPathDB" id="VectorBase:LDEU010697"/>
<dbReference type="Gene3D" id="1.20.1070.10">
    <property type="entry name" value="Rhodopsin 7-helix transmembrane proteins"/>
    <property type="match status" value="1"/>
</dbReference>
<keyword evidence="1" id="KW-0472">Membrane</keyword>
<evidence type="ECO:0000256" key="1">
    <source>
        <dbReference type="SAM" id="Phobius"/>
    </source>
</evidence>
<evidence type="ECO:0000313" key="2">
    <source>
        <dbReference type="EMBL" id="RWS21342.1"/>
    </source>
</evidence>
<reference evidence="2 3" key="1">
    <citation type="journal article" date="2018" name="Gigascience">
        <title>Genomes of trombidid mites reveal novel predicted allergens and laterally-transferred genes associated with secondary metabolism.</title>
        <authorList>
            <person name="Dong X."/>
            <person name="Chaisiri K."/>
            <person name="Xia D."/>
            <person name="Armstrong S.D."/>
            <person name="Fang Y."/>
            <person name="Donnelly M.J."/>
            <person name="Kadowaki T."/>
            <person name="McGarry J.W."/>
            <person name="Darby A.C."/>
            <person name="Makepeace B.L."/>
        </authorList>
    </citation>
    <scope>NUCLEOTIDE SEQUENCE [LARGE SCALE GENOMIC DNA]</scope>
    <source>
        <strain evidence="2">UoL-UT</strain>
    </source>
</reference>
<keyword evidence="1" id="KW-0812">Transmembrane</keyword>
<accession>A0A443S1D4</accession>
<dbReference type="Proteomes" id="UP000288716">
    <property type="component" value="Unassembled WGS sequence"/>
</dbReference>
<proteinExistence type="predicted"/>
<dbReference type="AlphaFoldDB" id="A0A443S1D4"/>
<sequence>MRVTKSEIIYAISMIMICMSACGDPIIYVLMNKNYRGAVRRMISQVKPEEPHTIISSTSSPTINTINTNRCYAMKM</sequence>